<dbReference type="Proteomes" id="UP000254808">
    <property type="component" value="Chromosome"/>
</dbReference>
<dbReference type="AlphaFoldDB" id="A0A345ULW0"/>
<keyword evidence="3" id="KW-1185">Reference proteome</keyword>
<gene>
    <name evidence="2" type="ORF">CYPRO_2214</name>
</gene>
<feature type="region of interest" description="Disordered" evidence="1">
    <location>
        <begin position="38"/>
        <end position="74"/>
    </location>
</feature>
<reference evidence="2 3" key="1">
    <citation type="submission" date="2018-03" db="EMBL/GenBank/DDBJ databases">
        <title>Phenotypic and genomic properties of Cyclonatronum proteinivorum gen. nov., sp. nov., a haloalkaliphilic bacteroidete from soda lakes possessing Na+-translocating rhodopsin.</title>
        <authorList>
            <person name="Toshchakov S.V."/>
            <person name="Korzhenkov A."/>
            <person name="Samarov N.I."/>
            <person name="Kublanov I.V."/>
            <person name="Muntyan M.S."/>
            <person name="Sorokin D.Y."/>
        </authorList>
    </citation>
    <scope>NUCLEOTIDE SEQUENCE [LARGE SCALE GENOMIC DNA]</scope>
    <source>
        <strain evidence="2 3">Omega</strain>
    </source>
</reference>
<organism evidence="2 3">
    <name type="scientific">Cyclonatronum proteinivorum</name>
    <dbReference type="NCBI Taxonomy" id="1457365"/>
    <lineage>
        <taxon>Bacteria</taxon>
        <taxon>Pseudomonadati</taxon>
        <taxon>Balneolota</taxon>
        <taxon>Balneolia</taxon>
        <taxon>Balneolales</taxon>
        <taxon>Cyclonatronaceae</taxon>
        <taxon>Cyclonatronum</taxon>
    </lineage>
</organism>
<accession>A0A345ULW0</accession>
<dbReference type="KEGG" id="cprv:CYPRO_2214"/>
<protein>
    <submittedName>
        <fullName evidence="2">Uncharacterized protein</fullName>
    </submittedName>
</protein>
<proteinExistence type="predicted"/>
<evidence type="ECO:0000313" key="3">
    <source>
        <dbReference type="Proteomes" id="UP000254808"/>
    </source>
</evidence>
<name>A0A345ULW0_9BACT</name>
<evidence type="ECO:0000313" key="2">
    <source>
        <dbReference type="EMBL" id="AXJ01462.1"/>
    </source>
</evidence>
<evidence type="ECO:0000256" key="1">
    <source>
        <dbReference type="SAM" id="MobiDB-lite"/>
    </source>
</evidence>
<sequence length="90" mass="9933">MLRHYIFWLEMLKRHVAIIPLCERDARVVGADLCVRPYNPDPGPSLSKPKSKPSTSFPGMNIAPSRTAGTQRESTNCASTITRAGVFFGL</sequence>
<feature type="compositionally biased region" description="Low complexity" evidence="1">
    <location>
        <begin position="44"/>
        <end position="58"/>
    </location>
</feature>
<dbReference type="EMBL" id="CP027806">
    <property type="protein sequence ID" value="AXJ01462.1"/>
    <property type="molecule type" value="Genomic_DNA"/>
</dbReference>